<feature type="domain" description="HTH lysR-type" evidence="5">
    <location>
        <begin position="8"/>
        <end position="65"/>
    </location>
</feature>
<evidence type="ECO:0000256" key="2">
    <source>
        <dbReference type="ARBA" id="ARBA00023015"/>
    </source>
</evidence>
<dbReference type="InterPro" id="IPR036390">
    <property type="entry name" value="WH_DNA-bd_sf"/>
</dbReference>
<dbReference type="eggNOG" id="COG0583">
    <property type="taxonomic scope" value="Bacteria"/>
</dbReference>
<dbReference type="Pfam" id="PF03466">
    <property type="entry name" value="LysR_substrate"/>
    <property type="match status" value="1"/>
</dbReference>
<dbReference type="InterPro" id="IPR000847">
    <property type="entry name" value="LysR_HTH_N"/>
</dbReference>
<dbReference type="HOGENOM" id="CLU_039613_6_1_6"/>
<dbReference type="GO" id="GO:0003700">
    <property type="term" value="F:DNA-binding transcription factor activity"/>
    <property type="evidence" value="ECO:0007669"/>
    <property type="project" value="InterPro"/>
</dbReference>
<dbReference type="PANTHER" id="PTHR30126">
    <property type="entry name" value="HTH-TYPE TRANSCRIPTIONAL REGULATOR"/>
    <property type="match status" value="1"/>
</dbReference>
<evidence type="ECO:0000256" key="4">
    <source>
        <dbReference type="ARBA" id="ARBA00023163"/>
    </source>
</evidence>
<reference evidence="7" key="1">
    <citation type="submission" date="2009-05" db="EMBL/GenBank/DDBJ databases">
        <title>Complete sequence of Tolumonas auensis DSM 9187.</title>
        <authorList>
            <consortium name="US DOE Joint Genome Institute"/>
            <person name="Lucas S."/>
            <person name="Copeland A."/>
            <person name="Lapidus A."/>
            <person name="Glavina del Rio T."/>
            <person name="Tice H."/>
            <person name="Bruce D."/>
            <person name="Goodwin L."/>
            <person name="Pitluck S."/>
            <person name="Chertkov O."/>
            <person name="Brettin T."/>
            <person name="Detter J.C."/>
            <person name="Han C."/>
            <person name="Larimer F."/>
            <person name="Land M."/>
            <person name="Hauser L."/>
            <person name="Kyrpides N."/>
            <person name="Mikhailova N."/>
            <person name="Spring S."/>
            <person name="Beller H."/>
        </authorList>
    </citation>
    <scope>NUCLEOTIDE SEQUENCE [LARGE SCALE GENOMIC DNA]</scope>
    <source>
        <strain evidence="7">DSM 9187 / TA4</strain>
    </source>
</reference>
<gene>
    <name evidence="6" type="ordered locus">Tola_1846</name>
</gene>
<dbReference type="Pfam" id="PF00126">
    <property type="entry name" value="HTH_1"/>
    <property type="match status" value="1"/>
</dbReference>
<dbReference type="PRINTS" id="PR00039">
    <property type="entry name" value="HTHLYSR"/>
</dbReference>
<reference evidence="6 7" key="2">
    <citation type="journal article" date="2011" name="Stand. Genomic Sci.">
        <title>Complete genome sequence of Tolumonas auensis type strain (TA 4).</title>
        <authorList>
            <person name="Chertkov O."/>
            <person name="Copeland A."/>
            <person name="Lucas S."/>
            <person name="Lapidus A."/>
            <person name="Berry K.W."/>
            <person name="Detter J.C."/>
            <person name="Del Rio T.G."/>
            <person name="Hammon N."/>
            <person name="Dalin E."/>
            <person name="Tice H."/>
            <person name="Pitluck S."/>
            <person name="Richardson P."/>
            <person name="Bruce D."/>
            <person name="Goodwin L."/>
            <person name="Han C."/>
            <person name="Tapia R."/>
            <person name="Saunders E."/>
            <person name="Schmutz J."/>
            <person name="Brettin T."/>
            <person name="Larimer F."/>
            <person name="Land M."/>
            <person name="Hauser L."/>
            <person name="Spring S."/>
            <person name="Rohde M."/>
            <person name="Kyrpides N.C."/>
            <person name="Ivanova N."/>
            <person name="Goker M."/>
            <person name="Beller H.R."/>
            <person name="Klenk H.P."/>
            <person name="Woyke T."/>
        </authorList>
    </citation>
    <scope>NUCLEOTIDE SEQUENCE [LARGE SCALE GENOMIC DNA]</scope>
    <source>
        <strain evidence="7">DSM 9187 / TA4</strain>
    </source>
</reference>
<dbReference type="Gene3D" id="3.40.190.290">
    <property type="match status" value="1"/>
</dbReference>
<evidence type="ECO:0000259" key="5">
    <source>
        <dbReference type="PROSITE" id="PS50931"/>
    </source>
</evidence>
<organism evidence="6 7">
    <name type="scientific">Tolumonas auensis (strain DSM 9187 / NBRC 110442 / TA 4)</name>
    <dbReference type="NCBI Taxonomy" id="595494"/>
    <lineage>
        <taxon>Bacteria</taxon>
        <taxon>Pseudomonadati</taxon>
        <taxon>Pseudomonadota</taxon>
        <taxon>Gammaproteobacteria</taxon>
        <taxon>Aeromonadales</taxon>
        <taxon>Aeromonadaceae</taxon>
        <taxon>Tolumonas</taxon>
    </lineage>
</organism>
<dbReference type="STRING" id="595494.Tola_1846"/>
<dbReference type="SUPFAM" id="SSF46785">
    <property type="entry name" value="Winged helix' DNA-binding domain"/>
    <property type="match status" value="1"/>
</dbReference>
<keyword evidence="7" id="KW-1185">Reference proteome</keyword>
<dbReference type="AlphaFoldDB" id="C4LFT7"/>
<keyword evidence="2" id="KW-0805">Transcription regulation</keyword>
<dbReference type="CDD" id="cd08419">
    <property type="entry name" value="PBP2_CbbR_RubisCO_like"/>
    <property type="match status" value="1"/>
</dbReference>
<evidence type="ECO:0000256" key="3">
    <source>
        <dbReference type="ARBA" id="ARBA00023125"/>
    </source>
</evidence>
<keyword evidence="3" id="KW-0238">DNA-binding</keyword>
<proteinExistence type="inferred from homology"/>
<dbReference type="InterPro" id="IPR005119">
    <property type="entry name" value="LysR_subst-bd"/>
</dbReference>
<dbReference type="PANTHER" id="PTHR30126:SF5">
    <property type="entry name" value="HTH-TYPE TRANSCRIPTIONAL ACTIVATOR CMPR"/>
    <property type="match status" value="1"/>
</dbReference>
<dbReference type="PROSITE" id="PS50931">
    <property type="entry name" value="HTH_LYSR"/>
    <property type="match status" value="1"/>
</dbReference>
<dbReference type="InterPro" id="IPR036388">
    <property type="entry name" value="WH-like_DNA-bd_sf"/>
</dbReference>
<dbReference type="GO" id="GO:0000976">
    <property type="term" value="F:transcription cis-regulatory region binding"/>
    <property type="evidence" value="ECO:0007669"/>
    <property type="project" value="TreeGrafter"/>
</dbReference>
<name>C4LFT7_TOLAT</name>
<evidence type="ECO:0000313" key="7">
    <source>
        <dbReference type="Proteomes" id="UP000009073"/>
    </source>
</evidence>
<dbReference type="Gene3D" id="1.10.10.10">
    <property type="entry name" value="Winged helix-like DNA-binding domain superfamily/Winged helix DNA-binding domain"/>
    <property type="match status" value="1"/>
</dbReference>
<keyword evidence="4" id="KW-0804">Transcription</keyword>
<dbReference type="OrthoDB" id="9814165at2"/>
<dbReference type="SUPFAM" id="SSF53850">
    <property type="entry name" value="Periplasmic binding protein-like II"/>
    <property type="match status" value="1"/>
</dbReference>
<comment type="similarity">
    <text evidence="1">Belongs to the LysR transcriptional regulatory family.</text>
</comment>
<accession>C4LFT7</accession>
<dbReference type="Proteomes" id="UP000009073">
    <property type="component" value="Chromosome"/>
</dbReference>
<dbReference type="EMBL" id="CP001616">
    <property type="protein sequence ID" value="ACQ93454.1"/>
    <property type="molecule type" value="Genomic_DNA"/>
</dbReference>
<sequence length="318" mass="36307">MRNSLMRITLRQLQVFRSVCKLLSYSRAAEAMSLTQPAVSLQIRQLEELIDQPLFEYVGKKLYLTAAAERLSEATTDIFQRLDELDMQLSDLRGSLKGQLRIAAESSAKYLTPHLLSAFQQRFPDVSPLLRVVNRAQIIRRLADNRDDLVIMSLVPEDMALEFMPFLNNPIVAVAPAEHPLCQIKAEELTLNDLQEYPLLIRESGSGTRKACEEFFQQKRVHFTRTMELNSHEAQCEGVMAGLGIAFLPRHAVYRELQTGDLRELPVKGLPLYRSWCLVHARGKRLSPVAQAFVNFIRTERDIISQIAKRFEVKKGIE</sequence>
<dbReference type="KEGG" id="tau:Tola_1846"/>
<evidence type="ECO:0000313" key="6">
    <source>
        <dbReference type="EMBL" id="ACQ93454.1"/>
    </source>
</evidence>
<protein>
    <submittedName>
        <fullName evidence="6">Transcriptional regulator, LysR family</fullName>
    </submittedName>
</protein>
<evidence type="ECO:0000256" key="1">
    <source>
        <dbReference type="ARBA" id="ARBA00009437"/>
    </source>
</evidence>
<dbReference type="RefSeq" id="WP_015878925.1">
    <property type="nucleotide sequence ID" value="NC_012691.1"/>
</dbReference>